<organism evidence="2 3">
    <name type="scientific">Methylobacterium nodulans (strain LMG 21967 / CNCM I-2342 / ORS 2060)</name>
    <dbReference type="NCBI Taxonomy" id="460265"/>
    <lineage>
        <taxon>Bacteria</taxon>
        <taxon>Pseudomonadati</taxon>
        <taxon>Pseudomonadota</taxon>
        <taxon>Alphaproteobacteria</taxon>
        <taxon>Hyphomicrobiales</taxon>
        <taxon>Methylobacteriaceae</taxon>
        <taxon>Methylobacterium</taxon>
    </lineage>
</organism>
<evidence type="ECO:0000313" key="3">
    <source>
        <dbReference type="Proteomes" id="UP000008207"/>
    </source>
</evidence>
<dbReference type="EMBL" id="CP001349">
    <property type="protein sequence ID" value="ACL55777.1"/>
    <property type="molecule type" value="Genomic_DNA"/>
</dbReference>
<dbReference type="RefSeq" id="WP_015927482.1">
    <property type="nucleotide sequence ID" value="NC_011894.1"/>
</dbReference>
<reference evidence="2 3" key="1">
    <citation type="submission" date="2009-01" db="EMBL/GenBank/DDBJ databases">
        <title>Complete sequence of chromosome of Methylobacterium nodulans ORS 2060.</title>
        <authorList>
            <consortium name="US DOE Joint Genome Institute"/>
            <person name="Lucas S."/>
            <person name="Copeland A."/>
            <person name="Lapidus A."/>
            <person name="Glavina del Rio T."/>
            <person name="Dalin E."/>
            <person name="Tice H."/>
            <person name="Bruce D."/>
            <person name="Goodwin L."/>
            <person name="Pitluck S."/>
            <person name="Sims D."/>
            <person name="Brettin T."/>
            <person name="Detter J.C."/>
            <person name="Han C."/>
            <person name="Larimer F."/>
            <person name="Land M."/>
            <person name="Hauser L."/>
            <person name="Kyrpides N."/>
            <person name="Ivanova N."/>
            <person name="Marx C.J."/>
            <person name="Richardson P."/>
        </authorList>
    </citation>
    <scope>NUCLEOTIDE SEQUENCE [LARGE SCALE GENOMIC DNA]</scope>
    <source>
        <strain evidence="3">LMG 21967 / CNCM I-2342 / ORS 2060</strain>
    </source>
</reference>
<feature type="signal peptide" evidence="1">
    <location>
        <begin position="1"/>
        <end position="28"/>
    </location>
</feature>
<gene>
    <name evidence="2" type="ordered locus">Mnod_0745</name>
</gene>
<keyword evidence="3" id="KW-1185">Reference proteome</keyword>
<name>B8IF66_METNO</name>
<dbReference type="Proteomes" id="UP000008207">
    <property type="component" value="Chromosome"/>
</dbReference>
<sequence length="158" mass="16700">MRYLASSAARAAPAVVLAVVLAASTVWAQPAAPPAPVPPPATDFPEIATTPFNRVVPMNEARTIGFFTALFPDCSVEGPVVARLLTKPEHGTVTLSQGSSFPRYAASSPLAPCNSRKVEGLRMVFEAAEGYEGLDRFSVLVIYPNGTATNLDVKVSIR</sequence>
<protein>
    <submittedName>
        <fullName evidence="2">Uncharacterized protein</fullName>
    </submittedName>
</protein>
<accession>B8IF66</accession>
<evidence type="ECO:0000313" key="2">
    <source>
        <dbReference type="EMBL" id="ACL55777.1"/>
    </source>
</evidence>
<dbReference type="HOGENOM" id="CLU_1667336_0_0_5"/>
<evidence type="ECO:0000256" key="1">
    <source>
        <dbReference type="SAM" id="SignalP"/>
    </source>
</evidence>
<proteinExistence type="predicted"/>
<dbReference type="KEGG" id="mno:Mnod_0745"/>
<keyword evidence="1" id="KW-0732">Signal</keyword>
<dbReference type="OrthoDB" id="8447517at2"/>
<feature type="chain" id="PRO_5002874512" evidence="1">
    <location>
        <begin position="29"/>
        <end position="158"/>
    </location>
</feature>
<dbReference type="AlphaFoldDB" id="B8IF66"/>